<keyword evidence="9" id="KW-0808">Transferase</keyword>
<dbReference type="PANTHER" id="PTHR30487">
    <property type="entry name" value="TYPE 4 PREPILIN-LIKE PROTEINS LEADER PEPTIDE-PROCESSING ENZYME"/>
    <property type="match status" value="1"/>
</dbReference>
<dbReference type="PRINTS" id="PR00864">
    <property type="entry name" value="PREPILNPTASE"/>
</dbReference>
<sequence>MDIIYPFLWAFGLCLGSFAGMSINRYQRIYAGEKINIISPSSHCPHCKKSLKPMMLIPIFSYIYLKGKCYFCKKEINKSYFITELIFLAVTVTLIFFETSILNILVLLLIFCFLYILLITDYNHFFLPIELNLTLLFFSICSAALNIHTNITHALFGAFFGYTVLYVINFIYKKFRTIDGIGFGDFILLASLGALYGVYSIPFILFFGSLFSLVIYLFKEKNKENYVPFGSGLILGAFLIFFLIEIELLRFI</sequence>
<comment type="function">
    <text evidence="9">Plays an essential role in type IV pili and type II pseudopili formation by proteolytically removing the leader sequence from substrate proteins and subsequently monomethylating the alpha-amino group of the newly exposed N-terminal phenylalanine.</text>
</comment>
<evidence type="ECO:0000256" key="4">
    <source>
        <dbReference type="ARBA" id="ARBA00022519"/>
    </source>
</evidence>
<dbReference type="GO" id="GO:0004190">
    <property type="term" value="F:aspartic-type endopeptidase activity"/>
    <property type="evidence" value="ECO:0007669"/>
    <property type="project" value="UniProtKB-EC"/>
</dbReference>
<dbReference type="GO" id="GO:0032259">
    <property type="term" value="P:methylation"/>
    <property type="evidence" value="ECO:0007669"/>
    <property type="project" value="UniProtKB-KW"/>
</dbReference>
<gene>
    <name evidence="13" type="ORF">NT02SARS_1315</name>
</gene>
<feature type="domain" description="Prepilin peptidase A24 N-terminal" evidence="12">
    <location>
        <begin position="11"/>
        <end position="95"/>
    </location>
</feature>
<keyword evidence="9" id="KW-0378">Hydrolase</keyword>
<dbReference type="GO" id="GO:0006465">
    <property type="term" value="P:signal peptide processing"/>
    <property type="evidence" value="ECO:0007669"/>
    <property type="project" value="TreeGrafter"/>
</dbReference>
<evidence type="ECO:0000256" key="10">
    <source>
        <dbReference type="SAM" id="Phobius"/>
    </source>
</evidence>
<evidence type="ECO:0000313" key="14">
    <source>
        <dbReference type="Proteomes" id="UP000010116"/>
    </source>
</evidence>
<dbReference type="InterPro" id="IPR050882">
    <property type="entry name" value="Prepilin_peptidase/N-MTase"/>
</dbReference>
<reference evidence="13 14" key="1">
    <citation type="journal article" date="2012" name="ISME J.">
        <title>Genomic insights to SAR86, an abundant and uncultivated marine bacterial lineage.</title>
        <authorList>
            <person name="Dupont C.L."/>
            <person name="Rusch D.B."/>
            <person name="Yooseph S."/>
            <person name="Lombardo M.J."/>
            <person name="Richter R.A."/>
            <person name="Valas R."/>
            <person name="Novotny M."/>
            <person name="Yee-Greenbaum J."/>
            <person name="Selengut J.D."/>
            <person name="Haft D.H."/>
            <person name="Halpern A.L."/>
            <person name="Lasken R.S."/>
            <person name="Nealson K."/>
            <person name="Friedman R."/>
            <person name="Venter J.C."/>
        </authorList>
    </citation>
    <scope>NUCLEOTIDE SEQUENCE [LARGE SCALE GENOMIC DNA]</scope>
</reference>
<keyword evidence="5 9" id="KW-0812">Transmembrane</keyword>
<dbReference type="EC" id="3.4.23.43" evidence="9"/>
<feature type="transmembrane region" description="Helical" evidence="10">
    <location>
        <begin position="80"/>
        <end position="96"/>
    </location>
</feature>
<feature type="transmembrane region" description="Helical" evidence="10">
    <location>
        <begin position="184"/>
        <end position="217"/>
    </location>
</feature>
<keyword evidence="4" id="KW-0997">Cell inner membrane</keyword>
<feature type="transmembrane region" description="Helical" evidence="10">
    <location>
        <begin position="6"/>
        <end position="24"/>
    </location>
</feature>
<dbReference type="InterPro" id="IPR010627">
    <property type="entry name" value="Prepilin_pept_A24_N"/>
</dbReference>
<keyword evidence="3" id="KW-1003">Cell membrane</keyword>
<keyword evidence="9" id="KW-0645">Protease</keyword>
<feature type="transmembrane region" description="Helical" evidence="10">
    <location>
        <begin position="125"/>
        <end position="145"/>
    </location>
</feature>
<evidence type="ECO:0000256" key="2">
    <source>
        <dbReference type="ARBA" id="ARBA00005801"/>
    </source>
</evidence>
<dbReference type="Pfam" id="PF01478">
    <property type="entry name" value="Peptidase_A24"/>
    <property type="match status" value="1"/>
</dbReference>
<evidence type="ECO:0000259" key="12">
    <source>
        <dbReference type="Pfam" id="PF06750"/>
    </source>
</evidence>
<keyword evidence="7 10" id="KW-0472">Membrane</keyword>
<dbReference type="InterPro" id="IPR014032">
    <property type="entry name" value="Peptidase_A24A_bac"/>
</dbReference>
<dbReference type="HOGENOM" id="CLU_057101_0_1_6"/>
<accession>J4KSC2</accession>
<dbReference type="GO" id="GO:0005886">
    <property type="term" value="C:plasma membrane"/>
    <property type="evidence" value="ECO:0007669"/>
    <property type="project" value="UniProtKB-SubCell"/>
</dbReference>
<evidence type="ECO:0000256" key="6">
    <source>
        <dbReference type="ARBA" id="ARBA00022989"/>
    </source>
</evidence>
<comment type="similarity">
    <text evidence="2 8">Belongs to the peptidase A24 family.</text>
</comment>
<evidence type="ECO:0000256" key="3">
    <source>
        <dbReference type="ARBA" id="ARBA00022475"/>
    </source>
</evidence>
<keyword evidence="9" id="KW-0489">Methyltransferase</keyword>
<evidence type="ECO:0000256" key="5">
    <source>
        <dbReference type="ARBA" id="ARBA00022692"/>
    </source>
</evidence>
<comment type="subcellular location">
    <subcellularLocation>
        <location evidence="1">Cell inner membrane</location>
        <topology evidence="1">Multi-pass membrane protein</topology>
    </subcellularLocation>
    <subcellularLocation>
        <location evidence="9">Cell membrane</location>
        <topology evidence="9">Multi-pass membrane protein</topology>
    </subcellularLocation>
</comment>
<keyword evidence="6 10" id="KW-1133">Transmembrane helix</keyword>
<name>J4KSC2_9GAMM</name>
<feature type="domain" description="Prepilin type IV endopeptidase peptidase" evidence="11">
    <location>
        <begin position="108"/>
        <end position="216"/>
    </location>
</feature>
<dbReference type="PANTHER" id="PTHR30487:SF0">
    <property type="entry name" value="PREPILIN LEADER PEPTIDASE_N-METHYLTRANSFERASE-RELATED"/>
    <property type="match status" value="1"/>
</dbReference>
<keyword evidence="9" id="KW-0511">Multifunctional enzyme</keyword>
<feature type="transmembrane region" description="Helical" evidence="10">
    <location>
        <begin position="151"/>
        <end position="172"/>
    </location>
</feature>
<feature type="transmembrane region" description="Helical" evidence="10">
    <location>
        <begin position="102"/>
        <end position="118"/>
    </location>
</feature>
<evidence type="ECO:0000256" key="8">
    <source>
        <dbReference type="RuleBase" id="RU003793"/>
    </source>
</evidence>
<dbReference type="Pfam" id="PF06750">
    <property type="entry name" value="A24_N_bact"/>
    <property type="match status" value="1"/>
</dbReference>
<evidence type="ECO:0000256" key="9">
    <source>
        <dbReference type="RuleBase" id="RU003794"/>
    </source>
</evidence>
<dbReference type="EC" id="2.1.1.-" evidence="9"/>
<evidence type="ECO:0000256" key="7">
    <source>
        <dbReference type="ARBA" id="ARBA00023136"/>
    </source>
</evidence>
<organism evidence="13 14">
    <name type="scientific">SAR86 cluster bacterium SAR86B</name>
    <dbReference type="NCBI Taxonomy" id="1123867"/>
    <lineage>
        <taxon>Bacteria</taxon>
        <taxon>Pseudomonadati</taxon>
        <taxon>Pseudomonadota</taxon>
        <taxon>Gammaproteobacteria</taxon>
        <taxon>SAR86 cluster</taxon>
    </lineage>
</organism>
<evidence type="ECO:0000313" key="13">
    <source>
        <dbReference type="EMBL" id="EJP72449.1"/>
    </source>
</evidence>
<dbReference type="InterPro" id="IPR000045">
    <property type="entry name" value="Prepilin_IV_endopep_pep"/>
</dbReference>
<dbReference type="AlphaFoldDB" id="J4KSC2"/>
<comment type="catalytic activity">
    <reaction evidence="9">
        <text>Typically cleaves a -Gly-|-Phe- bond to release an N-terminal, basic peptide of 5-8 residues from type IV prepilin, and then N-methylates the new N-terminal amino group, the methyl donor being S-adenosyl-L-methionine.</text>
        <dbReference type="EC" id="3.4.23.43"/>
    </reaction>
</comment>
<proteinExistence type="inferred from homology"/>
<dbReference type="Proteomes" id="UP000010116">
    <property type="component" value="Unassembled WGS sequence"/>
</dbReference>
<feature type="transmembrane region" description="Helical" evidence="10">
    <location>
        <begin position="229"/>
        <end position="249"/>
    </location>
</feature>
<dbReference type="Gene3D" id="1.20.120.1220">
    <property type="match status" value="1"/>
</dbReference>
<protein>
    <recommendedName>
        <fullName evidence="9">Prepilin leader peptidase/N-methyltransferase</fullName>
        <ecNumber evidence="9">2.1.1.-</ecNumber>
        <ecNumber evidence="9">3.4.23.43</ecNumber>
    </recommendedName>
</protein>
<dbReference type="EMBL" id="JH611193">
    <property type="protein sequence ID" value="EJP72449.1"/>
    <property type="molecule type" value="Genomic_DNA"/>
</dbReference>
<evidence type="ECO:0000259" key="11">
    <source>
        <dbReference type="Pfam" id="PF01478"/>
    </source>
</evidence>
<dbReference type="GO" id="GO:0008168">
    <property type="term" value="F:methyltransferase activity"/>
    <property type="evidence" value="ECO:0007669"/>
    <property type="project" value="UniProtKB-KW"/>
</dbReference>
<evidence type="ECO:0000256" key="1">
    <source>
        <dbReference type="ARBA" id="ARBA00004429"/>
    </source>
</evidence>